<sequence length="69" mass="7855">MIRPLTTSPIHMCFRPCNSRFTILLADERFIHWASSVQTIFCQTSTDSSSGCGLNTLFPSTYDRFANVY</sequence>
<accession>A0A8R1HV99</accession>
<dbReference type="EnsemblMetazoa" id="CJA07930a.1">
    <property type="protein sequence ID" value="CJA07930a.1"/>
    <property type="gene ID" value="WBGene00127134"/>
</dbReference>
<organism evidence="1 2">
    <name type="scientific">Caenorhabditis japonica</name>
    <dbReference type="NCBI Taxonomy" id="281687"/>
    <lineage>
        <taxon>Eukaryota</taxon>
        <taxon>Metazoa</taxon>
        <taxon>Ecdysozoa</taxon>
        <taxon>Nematoda</taxon>
        <taxon>Chromadorea</taxon>
        <taxon>Rhabditida</taxon>
        <taxon>Rhabditina</taxon>
        <taxon>Rhabditomorpha</taxon>
        <taxon>Rhabditoidea</taxon>
        <taxon>Rhabditidae</taxon>
        <taxon>Peloderinae</taxon>
        <taxon>Caenorhabditis</taxon>
    </lineage>
</organism>
<name>A0A8R1HV99_CAEJA</name>
<reference evidence="2" key="1">
    <citation type="submission" date="2010-08" db="EMBL/GenBank/DDBJ databases">
        <authorList>
            <consortium name="Caenorhabditis japonica Sequencing Consortium"/>
            <person name="Wilson R.K."/>
        </authorList>
    </citation>
    <scope>NUCLEOTIDE SEQUENCE [LARGE SCALE GENOMIC DNA]</scope>
    <source>
        <strain evidence="2">DF5081</strain>
    </source>
</reference>
<keyword evidence="2" id="KW-1185">Reference proteome</keyword>
<dbReference type="AlphaFoldDB" id="A0A8R1HV99"/>
<evidence type="ECO:0000313" key="1">
    <source>
        <dbReference type="EnsemblMetazoa" id="CJA07930a.1"/>
    </source>
</evidence>
<dbReference type="Proteomes" id="UP000005237">
    <property type="component" value="Unassembled WGS sequence"/>
</dbReference>
<reference evidence="1" key="2">
    <citation type="submission" date="2022-06" db="UniProtKB">
        <authorList>
            <consortium name="EnsemblMetazoa"/>
        </authorList>
    </citation>
    <scope>IDENTIFICATION</scope>
    <source>
        <strain evidence="1">DF5081</strain>
    </source>
</reference>
<protein>
    <submittedName>
        <fullName evidence="1">Uncharacterized protein</fullName>
    </submittedName>
</protein>
<proteinExistence type="predicted"/>
<evidence type="ECO:0000313" key="2">
    <source>
        <dbReference type="Proteomes" id="UP000005237"/>
    </source>
</evidence>